<name>A0A1D1VGC5_RAMVA</name>
<feature type="compositionally biased region" description="Polar residues" evidence="1">
    <location>
        <begin position="63"/>
        <end position="79"/>
    </location>
</feature>
<protein>
    <submittedName>
        <fullName evidence="2">Uncharacterized protein</fullName>
    </submittedName>
</protein>
<keyword evidence="3" id="KW-1185">Reference proteome</keyword>
<organism evidence="2 3">
    <name type="scientific">Ramazzottius varieornatus</name>
    <name type="common">Water bear</name>
    <name type="synonym">Tardigrade</name>
    <dbReference type="NCBI Taxonomy" id="947166"/>
    <lineage>
        <taxon>Eukaryota</taxon>
        <taxon>Metazoa</taxon>
        <taxon>Ecdysozoa</taxon>
        <taxon>Tardigrada</taxon>
        <taxon>Eutardigrada</taxon>
        <taxon>Parachela</taxon>
        <taxon>Hypsibioidea</taxon>
        <taxon>Ramazzottiidae</taxon>
        <taxon>Ramazzottius</taxon>
    </lineage>
</organism>
<dbReference type="AlphaFoldDB" id="A0A1D1VGC5"/>
<evidence type="ECO:0000256" key="1">
    <source>
        <dbReference type="SAM" id="MobiDB-lite"/>
    </source>
</evidence>
<dbReference type="Proteomes" id="UP000186922">
    <property type="component" value="Unassembled WGS sequence"/>
</dbReference>
<reference evidence="2 3" key="1">
    <citation type="journal article" date="2016" name="Nat. Commun.">
        <title>Extremotolerant tardigrade genome and improved radiotolerance of human cultured cells by tardigrade-unique protein.</title>
        <authorList>
            <person name="Hashimoto T."/>
            <person name="Horikawa D.D."/>
            <person name="Saito Y."/>
            <person name="Kuwahara H."/>
            <person name="Kozuka-Hata H."/>
            <person name="Shin-I T."/>
            <person name="Minakuchi Y."/>
            <person name="Ohishi K."/>
            <person name="Motoyama A."/>
            <person name="Aizu T."/>
            <person name="Enomoto A."/>
            <person name="Kondo K."/>
            <person name="Tanaka S."/>
            <person name="Hara Y."/>
            <person name="Koshikawa S."/>
            <person name="Sagara H."/>
            <person name="Miura T."/>
            <person name="Yokobori S."/>
            <person name="Miyagawa K."/>
            <person name="Suzuki Y."/>
            <person name="Kubo T."/>
            <person name="Oyama M."/>
            <person name="Kohara Y."/>
            <person name="Fujiyama A."/>
            <person name="Arakawa K."/>
            <person name="Katayama T."/>
            <person name="Toyoda A."/>
            <person name="Kunieda T."/>
        </authorList>
    </citation>
    <scope>NUCLEOTIDE SEQUENCE [LARGE SCALE GENOMIC DNA]</scope>
    <source>
        <strain evidence="2 3">YOKOZUNA-1</strain>
    </source>
</reference>
<evidence type="ECO:0000313" key="2">
    <source>
        <dbReference type="EMBL" id="GAV00695.1"/>
    </source>
</evidence>
<proteinExistence type="predicted"/>
<dbReference type="EMBL" id="BDGG01000006">
    <property type="protein sequence ID" value="GAV00695.1"/>
    <property type="molecule type" value="Genomic_DNA"/>
</dbReference>
<comment type="caution">
    <text evidence="2">The sequence shown here is derived from an EMBL/GenBank/DDBJ whole genome shotgun (WGS) entry which is preliminary data.</text>
</comment>
<feature type="region of interest" description="Disordered" evidence="1">
    <location>
        <begin position="63"/>
        <end position="102"/>
    </location>
</feature>
<gene>
    <name evidence="2" type="primary">RvY_11508-1</name>
    <name evidence="2" type="synonym">RvY_11508.1</name>
    <name evidence="2" type="ORF">RvY_11508</name>
</gene>
<accession>A0A1D1VGC5</accession>
<sequence length="148" mass="15983">MADKDDFDKLPNKNACGVFMPIKKLDAAYSKDGDFQQTERCYCMSNKCNTWQVKDRRTGIVQQEKSAFSTDNAGNTANSDDPEKPASETPGNATGTDSGGLSGISSASSVKFGHAGMGEPSFYRFLWPSVLVVMVHVVRSLLCPADTS</sequence>
<evidence type="ECO:0000313" key="3">
    <source>
        <dbReference type="Proteomes" id="UP000186922"/>
    </source>
</evidence>